<evidence type="ECO:0000256" key="5">
    <source>
        <dbReference type="ARBA" id="ARBA00023136"/>
    </source>
</evidence>
<dbReference type="InParanoid" id="A0A409WWG6"/>
<proteinExistence type="predicted"/>
<feature type="signal peptide" evidence="7">
    <location>
        <begin position="1"/>
        <end position="22"/>
    </location>
</feature>
<dbReference type="PANTHER" id="PTHR24269:SF16">
    <property type="entry name" value="PROTEIN SLG1"/>
    <property type="match status" value="1"/>
</dbReference>
<dbReference type="GO" id="GO:0005886">
    <property type="term" value="C:plasma membrane"/>
    <property type="evidence" value="ECO:0007669"/>
    <property type="project" value="TreeGrafter"/>
</dbReference>
<evidence type="ECO:0000256" key="6">
    <source>
        <dbReference type="ARBA" id="ARBA00023180"/>
    </source>
</evidence>
<feature type="chain" id="PRO_5019397216" description="WSC domain-containing protein" evidence="7">
    <location>
        <begin position="23"/>
        <end position="444"/>
    </location>
</feature>
<dbReference type="InterPro" id="IPR051836">
    <property type="entry name" value="Kremen_rcpt"/>
</dbReference>
<dbReference type="EMBL" id="NHYD01003093">
    <property type="protein sequence ID" value="PPQ82811.1"/>
    <property type="molecule type" value="Genomic_DNA"/>
</dbReference>
<keyword evidence="10" id="KW-1185">Reference proteome</keyword>
<evidence type="ECO:0000256" key="2">
    <source>
        <dbReference type="ARBA" id="ARBA00022692"/>
    </source>
</evidence>
<keyword evidence="4" id="KW-1133">Transmembrane helix</keyword>
<dbReference type="Proteomes" id="UP000283269">
    <property type="component" value="Unassembled WGS sequence"/>
</dbReference>
<evidence type="ECO:0000256" key="7">
    <source>
        <dbReference type="SAM" id="SignalP"/>
    </source>
</evidence>
<accession>A0A409WWG6</accession>
<keyword evidence="3 7" id="KW-0732">Signal</keyword>
<evidence type="ECO:0000259" key="8">
    <source>
        <dbReference type="PROSITE" id="PS51212"/>
    </source>
</evidence>
<evidence type="ECO:0000313" key="9">
    <source>
        <dbReference type="EMBL" id="PPQ82811.1"/>
    </source>
</evidence>
<dbReference type="PROSITE" id="PS51212">
    <property type="entry name" value="WSC"/>
    <property type="match status" value="2"/>
</dbReference>
<comment type="caution">
    <text evidence="9">The sequence shown here is derived from an EMBL/GenBank/DDBJ whole genome shotgun (WGS) entry which is preliminary data.</text>
</comment>
<name>A0A409WWG6_PSICY</name>
<evidence type="ECO:0000256" key="1">
    <source>
        <dbReference type="ARBA" id="ARBA00004167"/>
    </source>
</evidence>
<dbReference type="Pfam" id="PF01822">
    <property type="entry name" value="WSC"/>
    <property type="match status" value="2"/>
</dbReference>
<dbReference type="OrthoDB" id="5985073at2759"/>
<evidence type="ECO:0000256" key="4">
    <source>
        <dbReference type="ARBA" id="ARBA00022989"/>
    </source>
</evidence>
<feature type="domain" description="WSC" evidence="8">
    <location>
        <begin position="167"/>
        <end position="261"/>
    </location>
</feature>
<reference evidence="9 10" key="1">
    <citation type="journal article" date="2018" name="Evol. Lett.">
        <title>Horizontal gene cluster transfer increased hallucinogenic mushroom diversity.</title>
        <authorList>
            <person name="Reynolds H.T."/>
            <person name="Vijayakumar V."/>
            <person name="Gluck-Thaler E."/>
            <person name="Korotkin H.B."/>
            <person name="Matheny P.B."/>
            <person name="Slot J.C."/>
        </authorList>
    </citation>
    <scope>NUCLEOTIDE SEQUENCE [LARGE SCALE GENOMIC DNA]</scope>
    <source>
        <strain evidence="9 10">2631</strain>
    </source>
</reference>
<sequence length="444" mass="45935">MSIKSLSSVLLSGAFYALCAKASPNLLSRQSSSLPAGWTSIGCYSDIPSSRTLKVASFTDITSMTIESCLAFCTPAGYKFAGVEFSRVNCDNVIESPGVPISTSTCNMACTGNANEICGGAGGINIFQNSAVGTTSTTATPTATPISTSTTVILATPTPTIKQSAGTFQYKGCYEDGVSGLPRSLVHQQTLPQGASAENCAAACTAAGFVISGLEFGQECWCDSYMPLAIPAPDSDCNMVCNADKTQLCGAGNRLAVYVDSSAPPLGLQTCLNNAQLQGGNVPQFKFTLEGRYVPAFPGAPVSVPGLLGNSPQPVGANGLHLQVLTGRSPNQPHVYTLPIETVGAPEALLVNDLQGNGLGEAVQPIPGGQQFFDVGQFDNFVVGFGYCAQPNPFTASTYIGPPVLAVNLRSDVWAFCAAGLTYLKNATSEPCSDVLLAMTPPIN</sequence>
<dbReference type="STRING" id="93625.A0A409WWG6"/>
<keyword evidence="5" id="KW-0472">Membrane</keyword>
<gene>
    <name evidence="9" type="ORF">CVT25_009189</name>
</gene>
<evidence type="ECO:0000256" key="3">
    <source>
        <dbReference type="ARBA" id="ARBA00022729"/>
    </source>
</evidence>
<organism evidence="9 10">
    <name type="scientific">Psilocybe cyanescens</name>
    <dbReference type="NCBI Taxonomy" id="93625"/>
    <lineage>
        <taxon>Eukaryota</taxon>
        <taxon>Fungi</taxon>
        <taxon>Dikarya</taxon>
        <taxon>Basidiomycota</taxon>
        <taxon>Agaricomycotina</taxon>
        <taxon>Agaricomycetes</taxon>
        <taxon>Agaricomycetidae</taxon>
        <taxon>Agaricales</taxon>
        <taxon>Agaricineae</taxon>
        <taxon>Strophariaceae</taxon>
        <taxon>Psilocybe</taxon>
    </lineage>
</organism>
<dbReference type="SMART" id="SM00321">
    <property type="entry name" value="WSC"/>
    <property type="match status" value="2"/>
</dbReference>
<comment type="subcellular location">
    <subcellularLocation>
        <location evidence="1">Membrane</location>
        <topology evidence="1">Single-pass membrane protein</topology>
    </subcellularLocation>
</comment>
<dbReference type="AlphaFoldDB" id="A0A409WWG6"/>
<dbReference type="InterPro" id="IPR002889">
    <property type="entry name" value="WSC_carb-bd"/>
</dbReference>
<feature type="domain" description="WSC" evidence="8">
    <location>
        <begin position="37"/>
        <end position="130"/>
    </location>
</feature>
<protein>
    <recommendedName>
        <fullName evidence="8">WSC domain-containing protein</fullName>
    </recommendedName>
</protein>
<dbReference type="PANTHER" id="PTHR24269">
    <property type="entry name" value="KREMEN PROTEIN"/>
    <property type="match status" value="1"/>
</dbReference>
<keyword evidence="2" id="KW-0812">Transmembrane</keyword>
<evidence type="ECO:0000313" key="10">
    <source>
        <dbReference type="Proteomes" id="UP000283269"/>
    </source>
</evidence>
<keyword evidence="6" id="KW-0325">Glycoprotein</keyword>